<dbReference type="PANTHER" id="PTHR46043:SF5">
    <property type="entry name" value="ARM REPEAT SUPERFAMILY PROTEIN"/>
    <property type="match status" value="1"/>
</dbReference>
<dbReference type="InterPro" id="IPR011989">
    <property type="entry name" value="ARM-like"/>
</dbReference>
<protein>
    <submittedName>
        <fullName evidence="5">Vacuolar protein 8-like</fullName>
    </submittedName>
</protein>
<evidence type="ECO:0000259" key="3">
    <source>
        <dbReference type="Pfam" id="PF25598"/>
    </source>
</evidence>
<reference evidence="5" key="1">
    <citation type="submission" date="2025-08" db="UniProtKB">
        <authorList>
            <consortium name="RefSeq"/>
        </authorList>
    </citation>
    <scope>IDENTIFICATION</scope>
</reference>
<dbReference type="AlphaFoldDB" id="A0A1U8AR95"/>
<evidence type="ECO:0000313" key="4">
    <source>
        <dbReference type="Proteomes" id="UP000189703"/>
    </source>
</evidence>
<dbReference type="Pfam" id="PF25598">
    <property type="entry name" value="ARM_PUB"/>
    <property type="match status" value="1"/>
</dbReference>
<dbReference type="RefSeq" id="XP_010268856.1">
    <property type="nucleotide sequence ID" value="XM_010270554.2"/>
</dbReference>
<accession>A0A1U8AR95</accession>
<dbReference type="InterPro" id="IPR054296">
    <property type="entry name" value="DUF7032"/>
</dbReference>
<sequence length="582" mass="64163">MSTDMGQQKEDKETDKRNSSDVGTGESLLRRLIQLILSLISFTHTIKVFTVKWQSIRNKLEDLNSGLIAAENCNLGENSSILDLIPSIESTVNDCYDIARRCVNLSYSGKLLMQSDLDVLSAKFDLHSKNLTAIYTCGILHGNALVVSKPGIGANRDDMKFYVRDLLTRLKIGDSGMKSQALMALNEVVAEDEKYVRIVVETGEVINLLVNFLEFAEREIQEESARAISVIAGFDTYKGVVVGAGVIAPLIRVLESGSDLAKERAARAMQKLTENSDNAWSVSAHGGVTALLKFCTSCDGRGGVSIVPACGVLKNLAGVEEIKRFMVEEGAISAFVKLIRSKDEASQINAIEFLQIMASDDEPIRQMVIRDGGIHLLVRNLDPRSSSSSKARETALKTIESLCFASASSLNVLIGYGFLDRLLYFLRNSEVSIQELTVKLALRLCGKSEETKKAMGDAGFMRELVRLLDAKSFEVREMAAEALNCLISVPRNRKRFIQEDDGIVRILQLLDLGEVKSGKNKLMLSALMSLTSCNSGRRKILNSGYLKNLEKLAEAEITDAKRIVRKLTTNRFRSILTGIWNS</sequence>
<feature type="compositionally biased region" description="Basic and acidic residues" evidence="1">
    <location>
        <begin position="7"/>
        <end position="19"/>
    </location>
</feature>
<feature type="region of interest" description="Disordered" evidence="1">
    <location>
        <begin position="1"/>
        <end position="23"/>
    </location>
</feature>
<dbReference type="eggNOG" id="KOG0167">
    <property type="taxonomic scope" value="Eukaryota"/>
</dbReference>
<feature type="domain" description="U-box" evidence="3">
    <location>
        <begin position="163"/>
        <end position="426"/>
    </location>
</feature>
<dbReference type="PANTHER" id="PTHR46043">
    <property type="entry name" value="ARM REPEAT SUPERFAMILY PROTEIN"/>
    <property type="match status" value="1"/>
</dbReference>
<dbReference type="Gene3D" id="1.25.10.10">
    <property type="entry name" value="Leucine-rich Repeat Variant"/>
    <property type="match status" value="1"/>
</dbReference>
<organism evidence="4 5">
    <name type="scientific">Nelumbo nucifera</name>
    <name type="common">Sacred lotus</name>
    <dbReference type="NCBI Taxonomy" id="4432"/>
    <lineage>
        <taxon>Eukaryota</taxon>
        <taxon>Viridiplantae</taxon>
        <taxon>Streptophyta</taxon>
        <taxon>Embryophyta</taxon>
        <taxon>Tracheophyta</taxon>
        <taxon>Spermatophyta</taxon>
        <taxon>Magnoliopsida</taxon>
        <taxon>Proteales</taxon>
        <taxon>Nelumbonaceae</taxon>
        <taxon>Nelumbo</taxon>
    </lineage>
</organism>
<dbReference type="Proteomes" id="UP000189703">
    <property type="component" value="Unplaced"/>
</dbReference>
<dbReference type="InterPro" id="IPR016024">
    <property type="entry name" value="ARM-type_fold"/>
</dbReference>
<gene>
    <name evidence="5" type="primary">LOC104605697</name>
</gene>
<dbReference type="SUPFAM" id="SSF48371">
    <property type="entry name" value="ARM repeat"/>
    <property type="match status" value="1"/>
</dbReference>
<evidence type="ECO:0000256" key="1">
    <source>
        <dbReference type="SAM" id="MobiDB-lite"/>
    </source>
</evidence>
<dbReference type="GeneID" id="104605697"/>
<dbReference type="FunCoup" id="A0A1U8AR95">
    <property type="interactions" value="2575"/>
</dbReference>
<dbReference type="OrthoDB" id="7537227at2759"/>
<proteinExistence type="predicted"/>
<dbReference type="SMART" id="SM00185">
    <property type="entry name" value="ARM"/>
    <property type="match status" value="5"/>
</dbReference>
<evidence type="ECO:0000259" key="2">
    <source>
        <dbReference type="Pfam" id="PF23005"/>
    </source>
</evidence>
<dbReference type="InterPro" id="IPR000225">
    <property type="entry name" value="Armadillo"/>
</dbReference>
<keyword evidence="4" id="KW-1185">Reference proteome</keyword>
<dbReference type="InterPro" id="IPR058678">
    <property type="entry name" value="ARM_PUB"/>
</dbReference>
<dbReference type="KEGG" id="nnu:104605697"/>
<evidence type="ECO:0000313" key="5">
    <source>
        <dbReference type="RefSeq" id="XP_010268856.1"/>
    </source>
</evidence>
<feature type="domain" description="DUF7032" evidence="2">
    <location>
        <begin position="31"/>
        <end position="138"/>
    </location>
</feature>
<dbReference type="OMA" id="RFVQDDQ"/>
<dbReference type="Pfam" id="PF23005">
    <property type="entry name" value="DUF7032"/>
    <property type="match status" value="1"/>
</dbReference>
<name>A0A1U8AR95_NELNU</name>